<organism evidence="1 2">
    <name type="scientific">Sphingomonas prati</name>
    <dbReference type="NCBI Taxonomy" id="1843237"/>
    <lineage>
        <taxon>Bacteria</taxon>
        <taxon>Pseudomonadati</taxon>
        <taxon>Pseudomonadota</taxon>
        <taxon>Alphaproteobacteria</taxon>
        <taxon>Sphingomonadales</taxon>
        <taxon>Sphingomonadaceae</taxon>
        <taxon>Sphingomonas</taxon>
    </lineage>
</organism>
<proteinExistence type="predicted"/>
<protein>
    <recommendedName>
        <fullName evidence="3">DUF3572 domain-containing protein</fullName>
    </recommendedName>
</protein>
<reference evidence="1 2" key="1">
    <citation type="submission" date="2020-08" db="EMBL/GenBank/DDBJ databases">
        <title>Genomic Encyclopedia of Type Strains, Phase IV (KMG-IV): sequencing the most valuable type-strain genomes for metagenomic binning, comparative biology and taxonomic classification.</title>
        <authorList>
            <person name="Goeker M."/>
        </authorList>
    </citation>
    <scope>NUCLEOTIDE SEQUENCE [LARGE SCALE GENOMIC DNA]</scope>
    <source>
        <strain evidence="1 2">DSM 103336</strain>
    </source>
</reference>
<gene>
    <name evidence="1" type="ORF">FHS99_001664</name>
</gene>
<accession>A0A7W9BS91</accession>
<comment type="caution">
    <text evidence="1">The sequence shown here is derived from an EMBL/GenBank/DDBJ whole genome shotgun (WGS) entry which is preliminary data.</text>
</comment>
<dbReference type="AlphaFoldDB" id="A0A7W9BS91"/>
<dbReference type="InterPro" id="IPR021955">
    <property type="entry name" value="DUF3572"/>
</dbReference>
<keyword evidence="2" id="KW-1185">Reference proteome</keyword>
<evidence type="ECO:0000313" key="1">
    <source>
        <dbReference type="EMBL" id="MBB5729186.1"/>
    </source>
</evidence>
<evidence type="ECO:0000313" key="2">
    <source>
        <dbReference type="Proteomes" id="UP000546701"/>
    </source>
</evidence>
<dbReference type="Proteomes" id="UP000546701">
    <property type="component" value="Unassembled WGS sequence"/>
</dbReference>
<name>A0A7W9BS91_9SPHN</name>
<sequence>MAAKDTMNADGAAALALNALVWTLGEPSRADRLLALTGLDPTDLRTRANDPAVLGAVLGFLESHEPDLIACAADLDVAPDRLVRANALLSA</sequence>
<dbReference type="OrthoDB" id="7356934at2"/>
<evidence type="ECO:0008006" key="3">
    <source>
        <dbReference type="Google" id="ProtNLM"/>
    </source>
</evidence>
<dbReference type="EMBL" id="JACIJR010000003">
    <property type="protein sequence ID" value="MBB5729186.1"/>
    <property type="molecule type" value="Genomic_DNA"/>
</dbReference>
<dbReference type="RefSeq" id="WP_157174779.1">
    <property type="nucleotide sequence ID" value="NZ_BMJP01000002.1"/>
</dbReference>
<dbReference type="Pfam" id="PF12096">
    <property type="entry name" value="DUF3572"/>
    <property type="match status" value="1"/>
</dbReference>